<protein>
    <submittedName>
        <fullName evidence="2">Uncharacterized protein</fullName>
    </submittedName>
</protein>
<sequence>METHQASPFLVLNWCHQAQKTASQISLHAQPSPLTPHQGPDMTQWRSL</sequence>
<organism evidence="2">
    <name type="scientific">Rhizophora mucronata</name>
    <name type="common">Asiatic mangrove</name>
    <dbReference type="NCBI Taxonomy" id="61149"/>
    <lineage>
        <taxon>Eukaryota</taxon>
        <taxon>Viridiplantae</taxon>
        <taxon>Streptophyta</taxon>
        <taxon>Embryophyta</taxon>
        <taxon>Tracheophyta</taxon>
        <taxon>Spermatophyta</taxon>
        <taxon>Magnoliopsida</taxon>
        <taxon>eudicotyledons</taxon>
        <taxon>Gunneridae</taxon>
        <taxon>Pentapetalae</taxon>
        <taxon>rosids</taxon>
        <taxon>fabids</taxon>
        <taxon>Malpighiales</taxon>
        <taxon>Rhizophoraceae</taxon>
        <taxon>Rhizophora</taxon>
    </lineage>
</organism>
<reference evidence="2" key="1">
    <citation type="submission" date="2018-02" db="EMBL/GenBank/DDBJ databases">
        <title>Rhizophora mucronata_Transcriptome.</title>
        <authorList>
            <person name="Meera S.P."/>
            <person name="Sreeshan A."/>
            <person name="Augustine A."/>
        </authorList>
    </citation>
    <scope>NUCLEOTIDE SEQUENCE</scope>
    <source>
        <tissue evidence="2">Leaf</tissue>
    </source>
</reference>
<dbReference type="EMBL" id="GGEC01002964">
    <property type="protein sequence ID" value="MBW83447.1"/>
    <property type="molecule type" value="Transcribed_RNA"/>
</dbReference>
<feature type="region of interest" description="Disordered" evidence="1">
    <location>
        <begin position="29"/>
        <end position="48"/>
    </location>
</feature>
<proteinExistence type="predicted"/>
<accession>A0A2P2IQG7</accession>
<evidence type="ECO:0000256" key="1">
    <source>
        <dbReference type="SAM" id="MobiDB-lite"/>
    </source>
</evidence>
<dbReference type="AlphaFoldDB" id="A0A2P2IQG7"/>
<name>A0A2P2IQG7_RHIMU</name>
<evidence type="ECO:0000313" key="2">
    <source>
        <dbReference type="EMBL" id="MBW83447.1"/>
    </source>
</evidence>